<reference evidence="2 3" key="1">
    <citation type="submission" date="2017-07" db="EMBL/GenBank/DDBJ databases">
        <title>Draft Genome Sequences of Select Purple Nonsulfur Bacteria.</title>
        <authorList>
            <person name="Lasarre B."/>
            <person name="Mckinlay J.B."/>
        </authorList>
    </citation>
    <scope>NUCLEOTIDE SEQUENCE [LARGE SCALE GENOMIC DNA]</scope>
    <source>
        <strain evidence="2 3">DSM 11907</strain>
    </source>
</reference>
<proteinExistence type="predicted"/>
<dbReference type="EMBL" id="NPEU01000004">
    <property type="protein sequence ID" value="RAI42125.1"/>
    <property type="molecule type" value="Genomic_DNA"/>
</dbReference>
<sequence length="274" mass="29791">MSNKGLSINLATVRQQWNLGEAVAACARHGIKAVDPWRDQVAAFGLQESAKVIKDHGMDVTGYCRGGMFPAPYAAGRQAAIDDNRRAIDEAVTIGAECLVLVVGGLPKGSRDIVGAREMVAEGMAAILPHARASKMPLAIEPLHPMYAGDRACVNTLGQALDLCERLGPDVGVAIDAYHVWWDPDLASQIARAGREKRIFAYHICDWLVPTKDMLLDRGMMGDGVIDLPAIAKMIEDAGFTGYHEVEIFSSDDWWKKPGDEVLKTCLERFSNAC</sequence>
<keyword evidence="2" id="KW-0378">Hydrolase</keyword>
<dbReference type="OrthoDB" id="9787068at2"/>
<dbReference type="InterPro" id="IPR036237">
    <property type="entry name" value="Xyl_isomerase-like_sf"/>
</dbReference>
<name>A0A327KX49_9BRAD</name>
<keyword evidence="2" id="KW-0255">Endonuclease</keyword>
<feature type="domain" description="Xylose isomerase-like TIM barrel" evidence="1">
    <location>
        <begin position="23"/>
        <end position="257"/>
    </location>
</feature>
<evidence type="ECO:0000259" key="1">
    <source>
        <dbReference type="Pfam" id="PF01261"/>
    </source>
</evidence>
<evidence type="ECO:0000313" key="2">
    <source>
        <dbReference type="EMBL" id="RAI42125.1"/>
    </source>
</evidence>
<dbReference type="PANTHER" id="PTHR12110">
    <property type="entry name" value="HYDROXYPYRUVATE ISOMERASE"/>
    <property type="match status" value="1"/>
</dbReference>
<gene>
    <name evidence="2" type="ORF">CH338_01000</name>
</gene>
<dbReference type="InterPro" id="IPR050312">
    <property type="entry name" value="IolE/XylAMocC-like"/>
</dbReference>
<organism evidence="2 3">
    <name type="scientific">Rhodoplanes elegans</name>
    <dbReference type="NCBI Taxonomy" id="29408"/>
    <lineage>
        <taxon>Bacteria</taxon>
        <taxon>Pseudomonadati</taxon>
        <taxon>Pseudomonadota</taxon>
        <taxon>Alphaproteobacteria</taxon>
        <taxon>Hyphomicrobiales</taxon>
        <taxon>Nitrobacteraceae</taxon>
        <taxon>Rhodoplanes</taxon>
    </lineage>
</organism>
<keyword evidence="3" id="KW-1185">Reference proteome</keyword>
<dbReference type="GO" id="GO:0004519">
    <property type="term" value="F:endonuclease activity"/>
    <property type="evidence" value="ECO:0007669"/>
    <property type="project" value="UniProtKB-KW"/>
</dbReference>
<dbReference type="PANTHER" id="PTHR12110:SF52">
    <property type="entry name" value="XYLOSE ISOMERASE"/>
    <property type="match status" value="1"/>
</dbReference>
<evidence type="ECO:0000313" key="3">
    <source>
        <dbReference type="Proteomes" id="UP000248863"/>
    </source>
</evidence>
<protein>
    <submittedName>
        <fullName evidence="2">Endonuclease</fullName>
    </submittedName>
</protein>
<dbReference type="RefSeq" id="WP_111355176.1">
    <property type="nucleotide sequence ID" value="NZ_NHSK01000090.1"/>
</dbReference>
<dbReference type="Gene3D" id="3.20.20.150">
    <property type="entry name" value="Divalent-metal-dependent TIM barrel enzymes"/>
    <property type="match status" value="1"/>
</dbReference>
<dbReference type="SUPFAM" id="SSF51658">
    <property type="entry name" value="Xylose isomerase-like"/>
    <property type="match status" value="1"/>
</dbReference>
<dbReference type="InterPro" id="IPR013022">
    <property type="entry name" value="Xyl_isomerase-like_TIM-brl"/>
</dbReference>
<keyword evidence="2" id="KW-0540">Nuclease</keyword>
<accession>A0A327KX49</accession>
<dbReference type="Proteomes" id="UP000248863">
    <property type="component" value="Unassembled WGS sequence"/>
</dbReference>
<comment type="caution">
    <text evidence="2">The sequence shown here is derived from an EMBL/GenBank/DDBJ whole genome shotgun (WGS) entry which is preliminary data.</text>
</comment>
<dbReference type="AlphaFoldDB" id="A0A327KX49"/>
<dbReference type="Pfam" id="PF01261">
    <property type="entry name" value="AP_endonuc_2"/>
    <property type="match status" value="1"/>
</dbReference>